<keyword evidence="4" id="KW-0809">Transit peptide</keyword>
<evidence type="ECO:0000256" key="2">
    <source>
        <dbReference type="ARBA" id="ARBA00022741"/>
    </source>
</evidence>
<dbReference type="Gene3D" id="3.50.7.10">
    <property type="entry name" value="GroEL"/>
    <property type="match status" value="1"/>
</dbReference>
<evidence type="ECO:0000313" key="9">
    <source>
        <dbReference type="EMBL" id="KAL0476470.1"/>
    </source>
</evidence>
<evidence type="ECO:0000256" key="6">
    <source>
        <dbReference type="ARBA" id="ARBA00023186"/>
    </source>
</evidence>
<dbReference type="PRINTS" id="PR00304">
    <property type="entry name" value="TCOMPLEXTCP1"/>
</dbReference>
<dbReference type="InterPro" id="IPR027409">
    <property type="entry name" value="GroEL-like_apical_dom_sf"/>
</dbReference>
<dbReference type="GO" id="GO:0140662">
    <property type="term" value="F:ATP-dependent protein folding chaperone"/>
    <property type="evidence" value="ECO:0007669"/>
    <property type="project" value="InterPro"/>
</dbReference>
<dbReference type="InterPro" id="IPR017998">
    <property type="entry name" value="Chaperone_TCP-1"/>
</dbReference>
<dbReference type="Pfam" id="PF00118">
    <property type="entry name" value="Cpn60_TCP1"/>
    <property type="match status" value="1"/>
</dbReference>
<evidence type="ECO:0000256" key="7">
    <source>
        <dbReference type="ARBA" id="ARBA00025467"/>
    </source>
</evidence>
<keyword evidence="2 8" id="KW-0547">Nucleotide-binding</keyword>
<dbReference type="SUPFAM" id="SSF54849">
    <property type="entry name" value="GroEL-intermediate domain like"/>
    <property type="match status" value="1"/>
</dbReference>
<name>A0AAW2YHP2_9EUKA</name>
<protein>
    <submittedName>
        <fullName evidence="9">T-complex protein 1 subunit TCPD</fullName>
    </submittedName>
</protein>
<comment type="similarity">
    <text evidence="1 8">Belongs to the TCP-1 chaperonin family.</text>
</comment>
<proteinExistence type="inferred from homology"/>
<keyword evidence="3 8" id="KW-0067">ATP-binding</keyword>
<dbReference type="InterPro" id="IPR002423">
    <property type="entry name" value="Cpn60/GroEL/TCP-1"/>
</dbReference>
<evidence type="ECO:0000256" key="5">
    <source>
        <dbReference type="ARBA" id="ARBA00023016"/>
    </source>
</evidence>
<evidence type="ECO:0000313" key="10">
    <source>
        <dbReference type="Proteomes" id="UP001431209"/>
    </source>
</evidence>
<keyword evidence="5" id="KW-0346">Stress response</keyword>
<comment type="caution">
    <text evidence="9">The sequence shown here is derived from an EMBL/GenBank/DDBJ whole genome shotgun (WGS) entry which is preliminary data.</text>
</comment>
<keyword evidence="10" id="KW-1185">Reference proteome</keyword>
<gene>
    <name evidence="9" type="ORF">AKO1_006125</name>
</gene>
<evidence type="ECO:0000256" key="1">
    <source>
        <dbReference type="ARBA" id="ARBA00008020"/>
    </source>
</evidence>
<dbReference type="EMBL" id="JAOPGA020000047">
    <property type="protein sequence ID" value="KAL0476470.1"/>
    <property type="molecule type" value="Genomic_DNA"/>
</dbReference>
<dbReference type="Gene3D" id="3.30.260.10">
    <property type="entry name" value="TCP-1-like chaperonin intermediate domain"/>
    <property type="match status" value="1"/>
</dbReference>
<sequence>MKATLIADDVRLSNDVVKTRTKNIEECIKIGEVMSTILGPFSMDKMFVESDGEVSITNDGVTALSLMRSNLHPAAKLLIQLSEAMDDQVGDGTTSVVVTAAALLKAASDLLSSGIHVMDIIRGYMFCLDYIQPVISHLSIQMPEAQKSTILLQVSKTALTSKISTNLAPNLASISTRAFIAVDKNDQDDVNLMDRIHIIRDVSPGECELLEPLPSIMIPVQVQLKEPLVNPKMMIISFEFDPSSNKLDSSQKTSNQLTLEQVDRMLKKEDELYKKTAVHLKKLGVNAIWIQERISDARDPVPEGLKRLLSRIKVNVFGPLKPSHVKSLCNACENEFRPVTSYSQLFNLTRENLEKHVFNVPSVRQMNSNVLVCLPDECARASIVIRGPSPQALDELDRALHDVLRVLCGIRSSDGIIPGGCTVELVVSAHIKKMSSTMSGTRAIVMESFCDAMEAIPRILCKRGNLNVPATLNRIHKSYLADPDCRLGVYLGSGGCDICDLLEKGIAEPAGNKLTCLSMAIQTCVQILKIDGVHC</sequence>
<organism evidence="9 10">
    <name type="scientific">Acrasis kona</name>
    <dbReference type="NCBI Taxonomy" id="1008807"/>
    <lineage>
        <taxon>Eukaryota</taxon>
        <taxon>Discoba</taxon>
        <taxon>Heterolobosea</taxon>
        <taxon>Tetramitia</taxon>
        <taxon>Eutetramitia</taxon>
        <taxon>Acrasidae</taxon>
        <taxon>Acrasis</taxon>
    </lineage>
</organism>
<reference evidence="9 10" key="1">
    <citation type="submission" date="2024-03" db="EMBL/GenBank/DDBJ databases">
        <title>The Acrasis kona genome and developmental transcriptomes reveal deep origins of eukaryotic multicellular pathways.</title>
        <authorList>
            <person name="Sheikh S."/>
            <person name="Fu C.-J."/>
            <person name="Brown M.W."/>
            <person name="Baldauf S.L."/>
        </authorList>
    </citation>
    <scope>NUCLEOTIDE SEQUENCE [LARGE SCALE GENOMIC DNA]</scope>
    <source>
        <strain evidence="9 10">ATCC MYA-3509</strain>
    </source>
</reference>
<dbReference type="InterPro" id="IPR027413">
    <property type="entry name" value="GROEL-like_equatorial_sf"/>
</dbReference>
<evidence type="ECO:0000256" key="8">
    <source>
        <dbReference type="RuleBase" id="RU004187"/>
    </source>
</evidence>
<dbReference type="PANTHER" id="PTHR11353">
    <property type="entry name" value="CHAPERONIN"/>
    <property type="match status" value="1"/>
</dbReference>
<evidence type="ECO:0000256" key="4">
    <source>
        <dbReference type="ARBA" id="ARBA00022946"/>
    </source>
</evidence>
<dbReference type="Gene3D" id="1.10.560.10">
    <property type="entry name" value="GroEL-like equatorial domain"/>
    <property type="match status" value="1"/>
</dbReference>
<comment type="function">
    <text evidence="7">Implicated in mitochondrial protein import and macromolecular assembly. May facilitate the correct folding of imported proteins. May also prevent misfolding and promote the refolding and proper assembly of unfolded polypeptides generated under stress conditions in the mitochondrial matrix.</text>
</comment>
<dbReference type="SUPFAM" id="SSF48592">
    <property type="entry name" value="GroEL equatorial domain-like"/>
    <property type="match status" value="1"/>
</dbReference>
<dbReference type="AlphaFoldDB" id="A0AAW2YHP2"/>
<dbReference type="GO" id="GO:0005524">
    <property type="term" value="F:ATP binding"/>
    <property type="evidence" value="ECO:0007669"/>
    <property type="project" value="UniProtKB-KW"/>
</dbReference>
<keyword evidence="6 8" id="KW-0143">Chaperone</keyword>
<accession>A0AAW2YHP2</accession>
<dbReference type="Proteomes" id="UP001431209">
    <property type="component" value="Unassembled WGS sequence"/>
</dbReference>
<dbReference type="InterPro" id="IPR027410">
    <property type="entry name" value="TCP-1-like_intermed_sf"/>
</dbReference>
<evidence type="ECO:0000256" key="3">
    <source>
        <dbReference type="ARBA" id="ARBA00022840"/>
    </source>
</evidence>